<name>A0A1X6Y9H2_9RHOB</name>
<keyword evidence="4" id="KW-1185">Reference proteome</keyword>
<dbReference type="OrthoDB" id="9881507at2"/>
<dbReference type="AlphaFoldDB" id="A0A1X6Y9H2"/>
<feature type="region of interest" description="Disordered" evidence="1">
    <location>
        <begin position="24"/>
        <end position="45"/>
    </location>
</feature>
<evidence type="ECO:0000313" key="3">
    <source>
        <dbReference type="EMBL" id="SLN14645.1"/>
    </source>
</evidence>
<feature type="signal peptide" evidence="2">
    <location>
        <begin position="1"/>
        <end position="21"/>
    </location>
</feature>
<evidence type="ECO:0000256" key="2">
    <source>
        <dbReference type="SAM" id="SignalP"/>
    </source>
</evidence>
<feature type="compositionally biased region" description="Polar residues" evidence="1">
    <location>
        <begin position="26"/>
        <end position="40"/>
    </location>
</feature>
<evidence type="ECO:0000256" key="1">
    <source>
        <dbReference type="SAM" id="MobiDB-lite"/>
    </source>
</evidence>
<dbReference type="EMBL" id="FWFJ01000002">
    <property type="protein sequence ID" value="SLN14645.1"/>
    <property type="molecule type" value="Genomic_DNA"/>
</dbReference>
<keyword evidence="2" id="KW-0732">Signal</keyword>
<dbReference type="RefSeq" id="WP_139838016.1">
    <property type="nucleotide sequence ID" value="NZ_FWFJ01000002.1"/>
</dbReference>
<gene>
    <name evidence="3" type="primary">asr</name>
    <name evidence="3" type="ORF">ROG8370_00375</name>
</gene>
<organism evidence="3 4">
    <name type="scientific">Roseovarius gaetbuli</name>
    <dbReference type="NCBI Taxonomy" id="1356575"/>
    <lineage>
        <taxon>Bacteria</taxon>
        <taxon>Pseudomonadati</taxon>
        <taxon>Pseudomonadota</taxon>
        <taxon>Alphaproteobacteria</taxon>
        <taxon>Rhodobacterales</taxon>
        <taxon>Roseobacteraceae</taxon>
        <taxon>Roseovarius</taxon>
    </lineage>
</organism>
<accession>A0A1X6Y9H2</accession>
<evidence type="ECO:0000313" key="4">
    <source>
        <dbReference type="Proteomes" id="UP000194012"/>
    </source>
</evidence>
<reference evidence="4" key="1">
    <citation type="submission" date="2017-03" db="EMBL/GenBank/DDBJ databases">
        <authorList>
            <person name="Rodrigo-Torres L."/>
            <person name="Arahal R.D."/>
            <person name="Lucena T."/>
        </authorList>
    </citation>
    <scope>NUCLEOTIDE SEQUENCE [LARGE SCALE GENOMIC DNA]</scope>
    <source>
        <strain evidence="4">CECT 8370</strain>
    </source>
</reference>
<proteinExistence type="predicted"/>
<dbReference type="Proteomes" id="UP000194012">
    <property type="component" value="Unassembled WGS sequence"/>
</dbReference>
<protein>
    <submittedName>
        <fullName evidence="3">Acid shock protein</fullName>
    </submittedName>
</protein>
<sequence>MKKIFAMTVAAVLGFSGMAFAGEPQGQASGQGCTNTTAGDQKNPGKLFQAFKNGEGPAAFEGLNPKEIAELAGDVPSGKVSDIIKLVCDNSPS</sequence>
<feature type="chain" id="PRO_5012936859" evidence="2">
    <location>
        <begin position="22"/>
        <end position="93"/>
    </location>
</feature>